<feature type="transmembrane region" description="Helical" evidence="6">
    <location>
        <begin position="189"/>
        <end position="210"/>
    </location>
</feature>
<dbReference type="GO" id="GO:0016020">
    <property type="term" value="C:membrane"/>
    <property type="evidence" value="ECO:0007669"/>
    <property type="project" value="UniProtKB-SubCell"/>
</dbReference>
<proteinExistence type="inferred from homology"/>
<dbReference type="PANTHER" id="PTHR43066:SF5">
    <property type="entry name" value="RHOMBOID-LIKE PROTEIN 11, CHLOROPLASTIC-RELATED"/>
    <property type="match status" value="1"/>
</dbReference>
<feature type="domain" description="Peptidase S54 rhomboid" evidence="7">
    <location>
        <begin position="150"/>
        <end position="298"/>
    </location>
</feature>
<dbReference type="InterPro" id="IPR035952">
    <property type="entry name" value="Rhomboid-like_sf"/>
</dbReference>
<name>A0A1D1ZYQ6_AUXPR</name>
<dbReference type="EMBL" id="GDKF01006605">
    <property type="protein sequence ID" value="JAT72017.1"/>
    <property type="molecule type" value="Transcribed_RNA"/>
</dbReference>
<evidence type="ECO:0000313" key="8">
    <source>
        <dbReference type="EMBL" id="JAT72017.1"/>
    </source>
</evidence>
<gene>
    <name evidence="8" type="ORF">g.1427</name>
</gene>
<organism evidence="8">
    <name type="scientific">Auxenochlorella protothecoides</name>
    <name type="common">Green microalga</name>
    <name type="synonym">Chlorella protothecoides</name>
    <dbReference type="NCBI Taxonomy" id="3075"/>
    <lineage>
        <taxon>Eukaryota</taxon>
        <taxon>Viridiplantae</taxon>
        <taxon>Chlorophyta</taxon>
        <taxon>core chlorophytes</taxon>
        <taxon>Trebouxiophyceae</taxon>
        <taxon>Chlorellales</taxon>
        <taxon>Chlorellaceae</taxon>
        <taxon>Auxenochlorella</taxon>
    </lineage>
</organism>
<evidence type="ECO:0000256" key="3">
    <source>
        <dbReference type="ARBA" id="ARBA00022692"/>
    </source>
</evidence>
<comment type="similarity">
    <text evidence="2">Belongs to the peptidase S54 family.</text>
</comment>
<evidence type="ECO:0000256" key="6">
    <source>
        <dbReference type="SAM" id="Phobius"/>
    </source>
</evidence>
<reference evidence="8" key="1">
    <citation type="submission" date="2015-08" db="EMBL/GenBank/DDBJ databases">
        <authorList>
            <person name="Babu N.S."/>
            <person name="Beckwith C.J."/>
            <person name="Beseler K.G."/>
            <person name="Brison A."/>
            <person name="Carone J.V."/>
            <person name="Caskin T.P."/>
            <person name="Diamond M."/>
            <person name="Durham M.E."/>
            <person name="Foxe J.M."/>
            <person name="Go M."/>
            <person name="Henderson B.A."/>
            <person name="Jones I.B."/>
            <person name="McGettigan J.A."/>
            <person name="Micheletti S.J."/>
            <person name="Nasrallah M.E."/>
            <person name="Ortiz D."/>
            <person name="Piller C.R."/>
            <person name="Privatt S.R."/>
            <person name="Schneider S.L."/>
            <person name="Sharp S."/>
            <person name="Smith T.C."/>
            <person name="Stanton J.D."/>
            <person name="Ullery H.E."/>
            <person name="Wilson R.J."/>
            <person name="Serrano M.G."/>
            <person name="Buck G."/>
            <person name="Lee V."/>
            <person name="Wang Y."/>
            <person name="Carvalho R."/>
            <person name="Voegtly L."/>
            <person name="Shi R."/>
            <person name="Duckworth R."/>
            <person name="Johnson A."/>
            <person name="Loviza R."/>
            <person name="Walstead R."/>
            <person name="Shah Z."/>
            <person name="Kiflezghi M."/>
            <person name="Wade K."/>
            <person name="Ball S.L."/>
            <person name="Bradley K.W."/>
            <person name="Asai D.J."/>
            <person name="Bowman C.A."/>
            <person name="Russell D.A."/>
            <person name="Pope W.H."/>
            <person name="Jacobs-Sera D."/>
            <person name="Hendrix R.W."/>
            <person name="Hatfull G.F."/>
        </authorList>
    </citation>
    <scope>NUCLEOTIDE SEQUENCE</scope>
</reference>
<keyword evidence="5 6" id="KW-0472">Membrane</keyword>
<evidence type="ECO:0000256" key="2">
    <source>
        <dbReference type="ARBA" id="ARBA00009045"/>
    </source>
</evidence>
<feature type="transmembrane region" description="Helical" evidence="6">
    <location>
        <begin position="278"/>
        <end position="296"/>
    </location>
</feature>
<evidence type="ECO:0000256" key="5">
    <source>
        <dbReference type="ARBA" id="ARBA00023136"/>
    </source>
</evidence>
<dbReference type="GO" id="GO:0004252">
    <property type="term" value="F:serine-type endopeptidase activity"/>
    <property type="evidence" value="ECO:0007669"/>
    <property type="project" value="InterPro"/>
</dbReference>
<keyword evidence="4 6" id="KW-1133">Transmembrane helix</keyword>
<keyword evidence="3 6" id="KW-0812">Transmembrane</keyword>
<comment type="subcellular location">
    <subcellularLocation>
        <location evidence="1">Membrane</location>
        <topology evidence="1">Multi-pass membrane protein</topology>
    </subcellularLocation>
</comment>
<feature type="non-terminal residue" evidence="8">
    <location>
        <position position="1"/>
    </location>
</feature>
<dbReference type="FunFam" id="1.20.1540.10:FF:000013">
    <property type="entry name" value="Rhomboid protease aarA"/>
    <property type="match status" value="1"/>
</dbReference>
<evidence type="ECO:0000259" key="7">
    <source>
        <dbReference type="Pfam" id="PF01694"/>
    </source>
</evidence>
<feature type="transmembrane region" description="Helical" evidence="6">
    <location>
        <begin position="113"/>
        <end position="132"/>
    </location>
</feature>
<dbReference type="AlphaFoldDB" id="A0A1D1ZYQ6"/>
<evidence type="ECO:0000256" key="1">
    <source>
        <dbReference type="ARBA" id="ARBA00004141"/>
    </source>
</evidence>
<dbReference type="Pfam" id="PF01694">
    <property type="entry name" value="Rhomboid"/>
    <property type="match status" value="1"/>
</dbReference>
<dbReference type="PANTHER" id="PTHR43066">
    <property type="entry name" value="RHOMBOID-RELATED PROTEIN"/>
    <property type="match status" value="1"/>
</dbReference>
<feature type="transmembrane region" description="Helical" evidence="6">
    <location>
        <begin position="216"/>
        <end position="233"/>
    </location>
</feature>
<evidence type="ECO:0000256" key="4">
    <source>
        <dbReference type="ARBA" id="ARBA00022989"/>
    </source>
</evidence>
<sequence>PICMCVSPSVSVAASGSMTLGSVGACSSHRLCLSPTSPPCESHLRIYQSRITYSSRLCRTKKPSPCTLAALSDGDDILKKYGIDAAVTEVAPSAVPLKPQAPRARVPAQRRKGMGNGVFSLLLLNFGVFAAARLLNAPILAALPLHHWAPQWWQFITATFCHASWDHLSGNAFSLLIFGRIVEDEEGGVGVWATYLLCGLGGCLASYFSAPHTHTVSLGASAAVFGLFAVAVLTKFKPTLRHLLEAVVLGTFVMKQLLNEVHMVSSGRALTLAGVQVGHLAHLAGALVGVVLVLILSRLPSGEEK</sequence>
<dbReference type="SUPFAM" id="SSF144091">
    <property type="entry name" value="Rhomboid-like"/>
    <property type="match status" value="1"/>
</dbReference>
<dbReference type="Gene3D" id="1.20.1540.10">
    <property type="entry name" value="Rhomboid-like"/>
    <property type="match status" value="1"/>
</dbReference>
<accession>A0A1D1ZYQ6</accession>
<protein>
    <recommendedName>
        <fullName evidence="7">Peptidase S54 rhomboid domain-containing protein</fullName>
    </recommendedName>
</protein>
<dbReference type="InterPro" id="IPR022764">
    <property type="entry name" value="Peptidase_S54_rhomboid_dom"/>
</dbReference>